<dbReference type="EMBL" id="CP158255">
    <property type="protein sequence ID" value="XDJ49349.1"/>
    <property type="molecule type" value="Genomic_DNA"/>
</dbReference>
<reference evidence="12" key="1">
    <citation type="submission" date="2024-05" db="EMBL/GenBank/DDBJ databases">
        <authorList>
            <person name="Luo Y.-C."/>
            <person name="Nicholds J."/>
            <person name="Mortimer T."/>
            <person name="Maboni G."/>
        </authorList>
    </citation>
    <scope>NUCLEOTIDE SEQUENCE</scope>
    <source>
        <strain evidence="12">151108</strain>
    </source>
</reference>
<evidence type="ECO:0000256" key="7">
    <source>
        <dbReference type="ARBA" id="ARBA00023239"/>
    </source>
</evidence>
<gene>
    <name evidence="12" type="ORF">ABRZ09_08775</name>
</gene>
<keyword evidence="5 11" id="KW-0028">Amino-acid biosynthesis</keyword>
<evidence type="ECO:0000256" key="4">
    <source>
        <dbReference type="ARBA" id="ARBA00012809"/>
    </source>
</evidence>
<proteinExistence type="inferred from homology"/>
<dbReference type="PANTHER" id="PTHR21235:SF2">
    <property type="entry name" value="IMIDAZOLE GLYCEROL PHOSPHATE SYNTHASE HISHF"/>
    <property type="match status" value="1"/>
</dbReference>
<evidence type="ECO:0000256" key="1">
    <source>
        <dbReference type="ARBA" id="ARBA00005091"/>
    </source>
</evidence>
<evidence type="ECO:0000313" key="12">
    <source>
        <dbReference type="EMBL" id="XDJ49349.1"/>
    </source>
</evidence>
<dbReference type="GO" id="GO:0016829">
    <property type="term" value="F:lyase activity"/>
    <property type="evidence" value="ECO:0007669"/>
    <property type="project" value="UniProtKB-KW"/>
</dbReference>
<dbReference type="InterPro" id="IPR006062">
    <property type="entry name" value="His_biosynth"/>
</dbReference>
<organism evidence="12">
    <name type="scientific">Castellaniella ginsengisoli</name>
    <dbReference type="NCBI Taxonomy" id="546114"/>
    <lineage>
        <taxon>Bacteria</taxon>
        <taxon>Pseudomonadati</taxon>
        <taxon>Pseudomonadota</taxon>
        <taxon>Betaproteobacteria</taxon>
        <taxon>Burkholderiales</taxon>
        <taxon>Alcaligenaceae</taxon>
        <taxon>Castellaniella</taxon>
    </lineage>
</organism>
<dbReference type="GO" id="GO:0000105">
    <property type="term" value="P:L-histidine biosynthetic process"/>
    <property type="evidence" value="ECO:0007669"/>
    <property type="project" value="UniProtKB-KW"/>
</dbReference>
<comment type="catalytic activity">
    <reaction evidence="10">
        <text>5-[(5-phospho-1-deoxy-D-ribulos-1-ylimino)methylamino]-1-(5-phospho-beta-D-ribosyl)imidazole-4-carboxamide + L-glutamine = D-erythro-1-(imidazol-4-yl)glycerol 3-phosphate + 5-amino-1-(5-phospho-beta-D-ribosyl)imidazole-4-carboxamide + L-glutamate + H(+)</text>
        <dbReference type="Rhea" id="RHEA:24793"/>
        <dbReference type="ChEBI" id="CHEBI:15378"/>
        <dbReference type="ChEBI" id="CHEBI:29985"/>
        <dbReference type="ChEBI" id="CHEBI:58278"/>
        <dbReference type="ChEBI" id="CHEBI:58359"/>
        <dbReference type="ChEBI" id="CHEBI:58475"/>
        <dbReference type="ChEBI" id="CHEBI:58525"/>
        <dbReference type="EC" id="4.3.2.10"/>
    </reaction>
</comment>
<dbReference type="Pfam" id="PF00977">
    <property type="entry name" value="His_biosynth"/>
    <property type="match status" value="1"/>
</dbReference>
<evidence type="ECO:0000256" key="5">
    <source>
        <dbReference type="ARBA" id="ARBA00022605"/>
    </source>
</evidence>
<accession>A0AB39D5N6</accession>
<evidence type="ECO:0000256" key="8">
    <source>
        <dbReference type="ARBA" id="ARBA00025475"/>
    </source>
</evidence>
<dbReference type="CDD" id="cd04731">
    <property type="entry name" value="HisF"/>
    <property type="match status" value="1"/>
</dbReference>
<evidence type="ECO:0000256" key="10">
    <source>
        <dbReference type="ARBA" id="ARBA00047838"/>
    </source>
</evidence>
<dbReference type="RefSeq" id="WP_368646585.1">
    <property type="nucleotide sequence ID" value="NZ_CP158255.1"/>
</dbReference>
<dbReference type="PANTHER" id="PTHR21235">
    <property type="entry name" value="IMIDAZOLE GLYCEROL PHOSPHATE SYNTHASE SUBUNIT HISF/H IGP SYNTHASE SUBUNIT HISF/H"/>
    <property type="match status" value="1"/>
</dbReference>
<comment type="similarity">
    <text evidence="2 11">Belongs to the HisA/HisF family.</text>
</comment>
<dbReference type="InterPro" id="IPR013785">
    <property type="entry name" value="Aldolase_TIM"/>
</dbReference>
<dbReference type="InterPro" id="IPR011060">
    <property type="entry name" value="RibuloseP-bd_barrel"/>
</dbReference>
<comment type="subunit">
    <text evidence="3">Heterodimer of HisH and HisF.</text>
</comment>
<dbReference type="NCBIfam" id="NF038364">
    <property type="entry name" value="AglZ_HisF2_fam"/>
    <property type="match status" value="1"/>
</dbReference>
<dbReference type="SUPFAM" id="SSF51366">
    <property type="entry name" value="Ribulose-phoshate binding barrel"/>
    <property type="match status" value="1"/>
</dbReference>
<dbReference type="EC" id="4.3.2.10" evidence="4"/>
<evidence type="ECO:0000256" key="11">
    <source>
        <dbReference type="RuleBase" id="RU003657"/>
    </source>
</evidence>
<evidence type="ECO:0000256" key="6">
    <source>
        <dbReference type="ARBA" id="ARBA00023102"/>
    </source>
</evidence>
<keyword evidence="7" id="KW-0456">Lyase</keyword>
<comment type="pathway">
    <text evidence="1">Amino-acid biosynthesis; L-histidine biosynthesis; L-histidine from 5-phospho-alpha-D-ribose 1-diphosphate: step 5/9.</text>
</comment>
<dbReference type="Gene3D" id="3.20.20.70">
    <property type="entry name" value="Aldolase class I"/>
    <property type="match status" value="1"/>
</dbReference>
<evidence type="ECO:0000256" key="3">
    <source>
        <dbReference type="ARBA" id="ARBA00011152"/>
    </source>
</evidence>
<dbReference type="GO" id="GO:0000107">
    <property type="term" value="F:imidazoleglycerol-phosphate synthase activity"/>
    <property type="evidence" value="ECO:0007669"/>
    <property type="project" value="InterPro"/>
</dbReference>
<dbReference type="InterPro" id="IPR004651">
    <property type="entry name" value="HisF"/>
</dbReference>
<keyword evidence="6 11" id="KW-0368">Histidine biosynthesis</keyword>
<comment type="function">
    <text evidence="8">IGPS catalyzes the conversion of PRFAR and glutamine to IGP, AICAR and glutamate. The HisF subunit catalyzes the cyclization activity that produces IGP and AICAR from PRFAR using the ammonia provided by the HisH subunit.</text>
</comment>
<dbReference type="InterPro" id="IPR050064">
    <property type="entry name" value="IGPS_HisA/HisF"/>
</dbReference>
<name>A0AB39D5N6_9BURK</name>
<protein>
    <recommendedName>
        <fullName evidence="4">imidazole glycerol-phosphate synthase</fullName>
        <ecNumber evidence="4">4.3.2.10</ecNumber>
    </recommendedName>
    <alternativeName>
        <fullName evidence="9">IGP synthase cyclase subunit</fullName>
    </alternativeName>
</protein>
<sequence length="255" mass="27925">MLRHRVIPALLLRQGGLVKTRRFKDPVYVGDPTNAIRIFNEKEVDELMVLDIEATRSGKGPDFSTIELFAGECFMPLAYGGGIRTLDQAARIFDLGVEKVCLQTAVLSDYDLVTRIASRYGSQSVIASIDIHRDWRKRPHLYSSSAGKRLSLDWLGHAQRVIEAGAGEILLNDADRDGMRAGYDTDLVRHLAQSVSVPVIALGGAGSLDHLREAVLAGASAAAAGSMFVFHGPHRAVLITYPRYQDLERILDVSA</sequence>
<dbReference type="AlphaFoldDB" id="A0AB39D5N6"/>
<evidence type="ECO:0000256" key="9">
    <source>
        <dbReference type="ARBA" id="ARBA00030264"/>
    </source>
</evidence>
<evidence type="ECO:0000256" key="2">
    <source>
        <dbReference type="ARBA" id="ARBA00009667"/>
    </source>
</evidence>